<dbReference type="Proteomes" id="UP001369736">
    <property type="component" value="Unassembled WGS sequence"/>
</dbReference>
<accession>A0ABU8M541</accession>
<dbReference type="NCBIfam" id="TIGR02118">
    <property type="entry name" value="EthD family reductase"/>
    <property type="match status" value="1"/>
</dbReference>
<sequence>MHILTVLYHHPDDPAAFDKYYRETHVPLGAAIPDVRSFTYRNTISLDENPPPYHLIAELTFDSLESLQGALGSEAGQAAVADVPNFATGGVTMFVAVDD</sequence>
<dbReference type="RefSeq" id="WP_337703123.1">
    <property type="nucleotide sequence ID" value="NZ_JBBEGM010000004.1"/>
</dbReference>
<dbReference type="PANTHER" id="PTHR40260">
    <property type="entry name" value="BLR8190 PROTEIN"/>
    <property type="match status" value="1"/>
</dbReference>
<proteinExistence type="predicted"/>
<organism evidence="2 3">
    <name type="scientific">Actinomycetospora flava</name>
    <dbReference type="NCBI Taxonomy" id="3129232"/>
    <lineage>
        <taxon>Bacteria</taxon>
        <taxon>Bacillati</taxon>
        <taxon>Actinomycetota</taxon>
        <taxon>Actinomycetes</taxon>
        <taxon>Pseudonocardiales</taxon>
        <taxon>Pseudonocardiaceae</taxon>
        <taxon>Actinomycetospora</taxon>
    </lineage>
</organism>
<reference evidence="2 3" key="1">
    <citation type="submission" date="2024-03" db="EMBL/GenBank/DDBJ databases">
        <title>Actinomycetospora sp. OC33-EN07, a novel actinomycete isolated from wild orchid (Aerides multiflora).</title>
        <authorList>
            <person name="Suriyachadkun C."/>
        </authorList>
    </citation>
    <scope>NUCLEOTIDE SEQUENCE [LARGE SCALE GENOMIC DNA]</scope>
    <source>
        <strain evidence="2 3">OC33-EN07</strain>
    </source>
</reference>
<dbReference type="SUPFAM" id="SSF54909">
    <property type="entry name" value="Dimeric alpha+beta barrel"/>
    <property type="match status" value="1"/>
</dbReference>
<dbReference type="PANTHER" id="PTHR40260:SF2">
    <property type="entry name" value="BLR8190 PROTEIN"/>
    <property type="match status" value="1"/>
</dbReference>
<gene>
    <name evidence="2" type="ORF">WCD58_12230</name>
</gene>
<dbReference type="Gene3D" id="3.30.70.100">
    <property type="match status" value="1"/>
</dbReference>
<evidence type="ECO:0000259" key="1">
    <source>
        <dbReference type="Pfam" id="PF07110"/>
    </source>
</evidence>
<dbReference type="EMBL" id="JBBEGM010000004">
    <property type="protein sequence ID" value="MEJ2861930.1"/>
    <property type="molecule type" value="Genomic_DNA"/>
</dbReference>
<evidence type="ECO:0000313" key="3">
    <source>
        <dbReference type="Proteomes" id="UP001369736"/>
    </source>
</evidence>
<comment type="caution">
    <text evidence="2">The sequence shown here is derived from an EMBL/GenBank/DDBJ whole genome shotgun (WGS) entry which is preliminary data.</text>
</comment>
<keyword evidence="3" id="KW-1185">Reference proteome</keyword>
<dbReference type="InterPro" id="IPR011008">
    <property type="entry name" value="Dimeric_a/b-barrel"/>
</dbReference>
<dbReference type="InterPro" id="IPR009799">
    <property type="entry name" value="EthD_dom"/>
</dbReference>
<name>A0ABU8M541_9PSEU</name>
<dbReference type="Pfam" id="PF07110">
    <property type="entry name" value="EthD"/>
    <property type="match status" value="1"/>
</dbReference>
<evidence type="ECO:0000313" key="2">
    <source>
        <dbReference type="EMBL" id="MEJ2861930.1"/>
    </source>
</evidence>
<feature type="domain" description="EthD" evidence="1">
    <location>
        <begin position="13"/>
        <end position="88"/>
    </location>
</feature>
<protein>
    <submittedName>
        <fullName evidence="2">EthD family reductase</fullName>
    </submittedName>
</protein>